<feature type="region of interest" description="Disordered" evidence="6">
    <location>
        <begin position="408"/>
        <end position="431"/>
    </location>
</feature>
<dbReference type="PANTHER" id="PTHR13159:SF0">
    <property type="entry name" value="RADIAL SPOKE HEAD 6 HOMOLOG A"/>
    <property type="match status" value="1"/>
</dbReference>
<dbReference type="PANTHER" id="PTHR13159">
    <property type="entry name" value="RADIAL SPOKEHEAD-RELATED"/>
    <property type="match status" value="1"/>
</dbReference>
<feature type="compositionally biased region" description="Acidic residues" evidence="6">
    <location>
        <begin position="538"/>
        <end position="562"/>
    </location>
</feature>
<dbReference type="GO" id="GO:0001534">
    <property type="term" value="C:radial spoke"/>
    <property type="evidence" value="ECO:0007669"/>
    <property type="project" value="InterPro"/>
</dbReference>
<sequence length="562" mass="63925">MSQGSPQVLFEDAKAYLQTTNENGKSIYDMLIDIVSYLQDHKDAKEINLKKLVEQLSEDGFKYGERSGFDELWKLSKPNPESCNKAREIVEVLSKQQNVMKEEFSKRKKAIEELNVKKDGDDDNQDDPVEENPDIMYLYSNEDGVSNLIEDFYALELVGVGLPHEEIAKLSVAIQNLKSSKSLRYLRFVGKILGIESHYYVVESNYYFKEKVPQDKIHESGGKAGLNRFTYWVLRSKDSLTNFVNLPDVTPQQINAARNISKLFTGNLEKEIISYPPFPGNEANYLRAQIARIVHSTTIAPFDLFEEREVTEANDEDDDDSNEKKKKNEIKYKEVLPPPVKTKAFELKDPEGMKSLEHWVHLYPGILKSGFITKEPLPGDQEPADPEDDKDPEVPSFKLLQEDDGLKKCKEAGASPKKKSEDDDNDDDGENKEAKLSCWKVSFSNVRKQTCHHKSFKVVMLSSLRWQGAHTFYRNIGPICHFGNVYIGYGIKNTGIPYTPILPSKVVEDVKEPVDQVDPKPNDAKRMLQGLEPTSEDKPEDDNPNDDEDGGNDNDPEEEDDE</sequence>
<organism evidence="8">
    <name type="scientific">Naegleria gruberi</name>
    <name type="common">Amoeba</name>
    <dbReference type="NCBI Taxonomy" id="5762"/>
    <lineage>
        <taxon>Eukaryota</taxon>
        <taxon>Discoba</taxon>
        <taxon>Heterolobosea</taxon>
        <taxon>Tetramitia</taxon>
        <taxon>Eutetramitia</taxon>
        <taxon>Vahlkampfiidae</taxon>
        <taxon>Naegleria</taxon>
    </lineage>
</organism>
<reference evidence="7 8" key="1">
    <citation type="journal article" date="2010" name="Cell">
        <title>The genome of Naegleria gruberi illuminates early eukaryotic versatility.</title>
        <authorList>
            <person name="Fritz-Laylin L.K."/>
            <person name="Prochnik S.E."/>
            <person name="Ginger M.L."/>
            <person name="Dacks J.B."/>
            <person name="Carpenter M.L."/>
            <person name="Field M.C."/>
            <person name="Kuo A."/>
            <person name="Paredez A."/>
            <person name="Chapman J."/>
            <person name="Pham J."/>
            <person name="Shu S."/>
            <person name="Neupane R."/>
            <person name="Cipriano M."/>
            <person name="Mancuso J."/>
            <person name="Tu H."/>
            <person name="Salamov A."/>
            <person name="Lindquist E."/>
            <person name="Shapiro H."/>
            <person name="Lucas S."/>
            <person name="Grigoriev I.V."/>
            <person name="Cande W.Z."/>
            <person name="Fulton C."/>
            <person name="Rokhsar D.S."/>
            <person name="Dawson S.C."/>
        </authorList>
    </citation>
    <scope>NUCLEOTIDE SEQUENCE [LARGE SCALE GENOMIC DNA]</scope>
    <source>
        <strain evidence="7 8">NEG-M</strain>
    </source>
</reference>
<dbReference type="RefSeq" id="XP_002675993.1">
    <property type="nucleotide sequence ID" value="XM_002675947.1"/>
</dbReference>
<evidence type="ECO:0000256" key="2">
    <source>
        <dbReference type="ARBA" id="ARBA00022490"/>
    </source>
</evidence>
<evidence type="ECO:0008006" key="9">
    <source>
        <dbReference type="Google" id="ProtNLM"/>
    </source>
</evidence>
<feature type="compositionally biased region" description="Acidic residues" evidence="6">
    <location>
        <begin position="382"/>
        <end position="391"/>
    </location>
</feature>
<evidence type="ECO:0000313" key="8">
    <source>
        <dbReference type="Proteomes" id="UP000006671"/>
    </source>
</evidence>
<keyword evidence="2" id="KW-0963">Cytoplasm</keyword>
<keyword evidence="3" id="KW-0969">Cilium</keyword>
<dbReference type="Pfam" id="PF04712">
    <property type="entry name" value="Radial_spoke"/>
    <property type="match status" value="1"/>
</dbReference>
<dbReference type="GeneID" id="8852131"/>
<evidence type="ECO:0000256" key="1">
    <source>
        <dbReference type="ARBA" id="ARBA00004430"/>
    </source>
</evidence>
<feature type="compositionally biased region" description="Basic and acidic residues" evidence="6">
    <location>
        <begin position="512"/>
        <end position="526"/>
    </location>
</feature>
<protein>
    <recommendedName>
        <fullName evidence="9">Radial spokehead-like protein</fullName>
    </recommendedName>
</protein>
<dbReference type="VEuPathDB" id="AmoebaDB:NAEGRDRAFT_49798"/>
<dbReference type="OMA" id="TYFVCND"/>
<dbReference type="Proteomes" id="UP000006671">
    <property type="component" value="Unassembled WGS sequence"/>
</dbReference>
<dbReference type="GO" id="GO:0060294">
    <property type="term" value="P:cilium movement involved in cell motility"/>
    <property type="evidence" value="ECO:0007669"/>
    <property type="project" value="InterPro"/>
</dbReference>
<accession>D2VID9</accession>
<evidence type="ECO:0000256" key="5">
    <source>
        <dbReference type="ARBA" id="ARBA00023273"/>
    </source>
</evidence>
<dbReference type="InParanoid" id="D2VID9"/>
<dbReference type="GO" id="GO:0035082">
    <property type="term" value="P:axoneme assembly"/>
    <property type="evidence" value="ECO:0007669"/>
    <property type="project" value="TreeGrafter"/>
</dbReference>
<dbReference type="OrthoDB" id="272202at2759"/>
<evidence type="ECO:0000256" key="3">
    <source>
        <dbReference type="ARBA" id="ARBA00023069"/>
    </source>
</evidence>
<dbReference type="eggNOG" id="ENOG502QSU4">
    <property type="taxonomic scope" value="Eukaryota"/>
</dbReference>
<evidence type="ECO:0000256" key="4">
    <source>
        <dbReference type="ARBA" id="ARBA00023212"/>
    </source>
</evidence>
<evidence type="ECO:0000313" key="7">
    <source>
        <dbReference type="EMBL" id="EFC43249.1"/>
    </source>
</evidence>
<feature type="compositionally biased region" description="Acidic residues" evidence="6">
    <location>
        <begin position="312"/>
        <end position="321"/>
    </location>
</feature>
<dbReference type="AlphaFoldDB" id="D2VID9"/>
<comment type="subcellular location">
    <subcellularLocation>
        <location evidence="1">Cytoplasm</location>
        <location evidence="1">Cytoskeleton</location>
        <location evidence="1">Cilium axoneme</location>
    </subcellularLocation>
</comment>
<name>D2VID9_NAEGR</name>
<feature type="region of interest" description="Disordered" evidence="6">
    <location>
        <begin position="373"/>
        <end position="395"/>
    </location>
</feature>
<feature type="region of interest" description="Disordered" evidence="6">
    <location>
        <begin position="512"/>
        <end position="562"/>
    </location>
</feature>
<dbReference type="KEGG" id="ngr:NAEGRDRAFT_49798"/>
<dbReference type="InterPro" id="IPR006802">
    <property type="entry name" value="Radial_spoke"/>
</dbReference>
<keyword evidence="4" id="KW-0206">Cytoskeleton</keyword>
<gene>
    <name evidence="7" type="ORF">NAEGRDRAFT_49798</name>
</gene>
<dbReference type="STRING" id="5762.D2VID9"/>
<dbReference type="EMBL" id="GG738874">
    <property type="protein sequence ID" value="EFC43249.1"/>
    <property type="molecule type" value="Genomic_DNA"/>
</dbReference>
<keyword evidence="8" id="KW-1185">Reference proteome</keyword>
<evidence type="ECO:0000256" key="6">
    <source>
        <dbReference type="SAM" id="MobiDB-lite"/>
    </source>
</evidence>
<keyword evidence="5" id="KW-0966">Cell projection</keyword>
<feature type="region of interest" description="Disordered" evidence="6">
    <location>
        <begin position="309"/>
        <end position="333"/>
    </location>
</feature>
<proteinExistence type="predicted"/>